<organism evidence="1 2">
    <name type="scientific">Portunus trituberculatus</name>
    <name type="common">Swimming crab</name>
    <name type="synonym">Neptunus trituberculatus</name>
    <dbReference type="NCBI Taxonomy" id="210409"/>
    <lineage>
        <taxon>Eukaryota</taxon>
        <taxon>Metazoa</taxon>
        <taxon>Ecdysozoa</taxon>
        <taxon>Arthropoda</taxon>
        <taxon>Crustacea</taxon>
        <taxon>Multicrustacea</taxon>
        <taxon>Malacostraca</taxon>
        <taxon>Eumalacostraca</taxon>
        <taxon>Eucarida</taxon>
        <taxon>Decapoda</taxon>
        <taxon>Pleocyemata</taxon>
        <taxon>Brachyura</taxon>
        <taxon>Eubrachyura</taxon>
        <taxon>Portunoidea</taxon>
        <taxon>Portunidae</taxon>
        <taxon>Portuninae</taxon>
        <taxon>Portunus</taxon>
    </lineage>
</organism>
<keyword evidence="2" id="KW-1185">Reference proteome</keyword>
<evidence type="ECO:0000313" key="1">
    <source>
        <dbReference type="EMBL" id="MPC31770.1"/>
    </source>
</evidence>
<sequence length="60" mass="6740">MILECPLVRLSPSSISDSLVYLSFPSLLHLLFPVYPSKLVVLFPSVFLHRKDPLFLGPSL</sequence>
<dbReference type="AlphaFoldDB" id="A0A5B7EC24"/>
<gene>
    <name evidence="1" type="ORF">E2C01_025065</name>
</gene>
<proteinExistence type="predicted"/>
<accession>A0A5B7EC24</accession>
<dbReference type="Proteomes" id="UP000324222">
    <property type="component" value="Unassembled WGS sequence"/>
</dbReference>
<evidence type="ECO:0000313" key="2">
    <source>
        <dbReference type="Proteomes" id="UP000324222"/>
    </source>
</evidence>
<reference evidence="1 2" key="1">
    <citation type="submission" date="2019-05" db="EMBL/GenBank/DDBJ databases">
        <title>Another draft genome of Portunus trituberculatus and its Hox gene families provides insights of decapod evolution.</title>
        <authorList>
            <person name="Jeong J.-H."/>
            <person name="Song I."/>
            <person name="Kim S."/>
            <person name="Choi T."/>
            <person name="Kim D."/>
            <person name="Ryu S."/>
            <person name="Kim W."/>
        </authorList>
    </citation>
    <scope>NUCLEOTIDE SEQUENCE [LARGE SCALE GENOMIC DNA]</scope>
    <source>
        <tissue evidence="1">Muscle</tissue>
    </source>
</reference>
<protein>
    <submittedName>
        <fullName evidence="1">Uncharacterized protein</fullName>
    </submittedName>
</protein>
<dbReference type="EMBL" id="VSRR010002501">
    <property type="protein sequence ID" value="MPC31770.1"/>
    <property type="molecule type" value="Genomic_DNA"/>
</dbReference>
<name>A0A5B7EC24_PORTR</name>
<comment type="caution">
    <text evidence="1">The sequence shown here is derived from an EMBL/GenBank/DDBJ whole genome shotgun (WGS) entry which is preliminary data.</text>
</comment>